<feature type="binding site" evidence="3">
    <location>
        <position position="175"/>
    </location>
    <ligand>
        <name>Cu cation</name>
        <dbReference type="ChEBI" id="CHEBI:23378"/>
    </ligand>
</feature>
<evidence type="ECO:0000256" key="3">
    <source>
        <dbReference type="PIRSR" id="PIRSR603782-1"/>
    </source>
</evidence>
<evidence type="ECO:0000259" key="5">
    <source>
        <dbReference type="PROSITE" id="PS51352"/>
    </source>
</evidence>
<reference evidence="6" key="1">
    <citation type="submission" date="2020-05" db="EMBL/GenBank/DDBJ databases">
        <authorList>
            <person name="Delgado-Blas J."/>
        </authorList>
    </citation>
    <scope>NUCLEOTIDE SEQUENCE</scope>
    <source>
        <strain evidence="6">BB1454</strain>
    </source>
</reference>
<dbReference type="EMBL" id="CAHPSC010000030">
    <property type="protein sequence ID" value="CAB5694002.1"/>
    <property type="molecule type" value="Genomic_DNA"/>
</dbReference>
<accession>A0AA35D8B5</accession>
<dbReference type="Proteomes" id="UP000834458">
    <property type="component" value="Unassembled WGS sequence"/>
</dbReference>
<keyword evidence="2 3" id="KW-0186">Copper</keyword>
<evidence type="ECO:0000313" key="7">
    <source>
        <dbReference type="Proteomes" id="UP000834458"/>
    </source>
</evidence>
<dbReference type="InterPro" id="IPR036249">
    <property type="entry name" value="Thioredoxin-like_sf"/>
</dbReference>
<dbReference type="CDD" id="cd02968">
    <property type="entry name" value="SCO"/>
    <property type="match status" value="1"/>
</dbReference>
<dbReference type="GO" id="GO:0046872">
    <property type="term" value="F:metal ion binding"/>
    <property type="evidence" value="ECO:0007669"/>
    <property type="project" value="UniProtKB-KW"/>
</dbReference>
<dbReference type="PROSITE" id="PS51352">
    <property type="entry name" value="THIOREDOXIN_2"/>
    <property type="match status" value="1"/>
</dbReference>
<evidence type="ECO:0000313" key="6">
    <source>
        <dbReference type="EMBL" id="CAB5694002.1"/>
    </source>
</evidence>
<dbReference type="InterPro" id="IPR013766">
    <property type="entry name" value="Thioredoxin_domain"/>
</dbReference>
<sequence>MDRLNLSKIAMHRRNALQTLIAGAFATGAATLLAGCKPAPIKFEGVDITGAEYGKDFSLPDAKGQRRSVKDFAGQVVVVFFGYTQCPDVCPTTLQELVEAKALLGAQGERLQGVFVSLDPDRDTPEVLRAYAEAFDPRMVALTGSKDDIAAVAKDFKVFFKKVEGRQPGSYTLDHSAGLYLYDPQGRLRVYHRYGQGAQALAKDAKALLDETAAA</sequence>
<evidence type="ECO:0000256" key="2">
    <source>
        <dbReference type="ARBA" id="ARBA00023008"/>
    </source>
</evidence>
<name>A0AA35D8B5_9BURK</name>
<proteinExistence type="inferred from homology"/>
<dbReference type="AlphaFoldDB" id="A0AA35D8B5"/>
<dbReference type="Pfam" id="PF02630">
    <property type="entry name" value="SCO1-SenC"/>
    <property type="match status" value="1"/>
</dbReference>
<feature type="binding site" evidence="3">
    <location>
        <position position="90"/>
    </location>
    <ligand>
        <name>Cu cation</name>
        <dbReference type="ChEBI" id="CHEBI:23378"/>
    </ligand>
</feature>
<protein>
    <submittedName>
        <fullName evidence="6">BsSco</fullName>
    </submittedName>
</protein>
<dbReference type="Gene3D" id="3.40.30.10">
    <property type="entry name" value="Glutaredoxin"/>
    <property type="match status" value="1"/>
</dbReference>
<dbReference type="InterPro" id="IPR003782">
    <property type="entry name" value="SCO1/SenC"/>
</dbReference>
<comment type="caution">
    <text evidence="6">The sequence shown here is derived from an EMBL/GenBank/DDBJ whole genome shotgun (WGS) entry which is preliminary data.</text>
</comment>
<dbReference type="FunFam" id="3.40.30.10:FF:000013">
    <property type="entry name" value="Blast:Protein SCO1 homolog, mitochondrial"/>
    <property type="match status" value="1"/>
</dbReference>
<feature type="binding site" evidence="3">
    <location>
        <position position="86"/>
    </location>
    <ligand>
        <name>Cu cation</name>
        <dbReference type="ChEBI" id="CHEBI:23378"/>
    </ligand>
</feature>
<dbReference type="PANTHER" id="PTHR12151">
    <property type="entry name" value="ELECTRON TRANSPORT PROTIN SCO1/SENC FAMILY MEMBER"/>
    <property type="match status" value="1"/>
</dbReference>
<feature type="domain" description="Thioredoxin" evidence="5">
    <location>
        <begin position="48"/>
        <end position="214"/>
    </location>
</feature>
<dbReference type="SUPFAM" id="SSF52833">
    <property type="entry name" value="Thioredoxin-like"/>
    <property type="match status" value="1"/>
</dbReference>
<comment type="similarity">
    <text evidence="1">Belongs to the SCO1/2 family.</text>
</comment>
<keyword evidence="4" id="KW-1015">Disulfide bond</keyword>
<keyword evidence="3" id="KW-0479">Metal-binding</keyword>
<evidence type="ECO:0000256" key="1">
    <source>
        <dbReference type="ARBA" id="ARBA00010996"/>
    </source>
</evidence>
<organism evidence="6 7">
    <name type="scientific">Comamonas aquatica</name>
    <dbReference type="NCBI Taxonomy" id="225991"/>
    <lineage>
        <taxon>Bacteria</taxon>
        <taxon>Pseudomonadati</taxon>
        <taxon>Pseudomonadota</taxon>
        <taxon>Betaproteobacteria</taxon>
        <taxon>Burkholderiales</taxon>
        <taxon>Comamonadaceae</taxon>
        <taxon>Comamonas</taxon>
    </lineage>
</organism>
<feature type="disulfide bond" description="Redox-active" evidence="4">
    <location>
        <begin position="86"/>
        <end position="90"/>
    </location>
</feature>
<evidence type="ECO:0000256" key="4">
    <source>
        <dbReference type="PIRSR" id="PIRSR603782-2"/>
    </source>
</evidence>
<gene>
    <name evidence="6" type="primary">ypmQ</name>
    <name evidence="6" type="ORF">GHA_02235</name>
</gene>
<dbReference type="PANTHER" id="PTHR12151:SF25">
    <property type="entry name" value="LINALOOL DEHYDRATASE_ISOMERASE DOMAIN-CONTAINING PROTEIN"/>
    <property type="match status" value="1"/>
</dbReference>